<gene>
    <name evidence="1" type="ORF">QFC24_003766</name>
</gene>
<evidence type="ECO:0000313" key="2">
    <source>
        <dbReference type="Proteomes" id="UP001234202"/>
    </source>
</evidence>
<reference evidence="1" key="1">
    <citation type="submission" date="2023-04" db="EMBL/GenBank/DDBJ databases">
        <title>Draft Genome sequencing of Naganishia species isolated from polar environments using Oxford Nanopore Technology.</title>
        <authorList>
            <person name="Leo P."/>
            <person name="Venkateswaran K."/>
        </authorList>
    </citation>
    <scope>NUCLEOTIDE SEQUENCE</scope>
    <source>
        <strain evidence="1">DBVPG 5303</strain>
    </source>
</reference>
<dbReference type="Proteomes" id="UP001234202">
    <property type="component" value="Unassembled WGS sequence"/>
</dbReference>
<accession>A0ACC2XKH6</accession>
<dbReference type="EMBL" id="JASBWV010000012">
    <property type="protein sequence ID" value="KAJ9123551.1"/>
    <property type="molecule type" value="Genomic_DNA"/>
</dbReference>
<proteinExistence type="predicted"/>
<evidence type="ECO:0000313" key="1">
    <source>
        <dbReference type="EMBL" id="KAJ9123551.1"/>
    </source>
</evidence>
<comment type="caution">
    <text evidence="1">The sequence shown here is derived from an EMBL/GenBank/DDBJ whole genome shotgun (WGS) entry which is preliminary data.</text>
</comment>
<organism evidence="1 2">
    <name type="scientific">Naganishia onofrii</name>
    <dbReference type="NCBI Taxonomy" id="1851511"/>
    <lineage>
        <taxon>Eukaryota</taxon>
        <taxon>Fungi</taxon>
        <taxon>Dikarya</taxon>
        <taxon>Basidiomycota</taxon>
        <taxon>Agaricomycotina</taxon>
        <taxon>Tremellomycetes</taxon>
        <taxon>Filobasidiales</taxon>
        <taxon>Filobasidiaceae</taxon>
        <taxon>Naganishia</taxon>
    </lineage>
</organism>
<sequence length="428" mass="46339">MLFTKGLTAGSLCFWSKLSFSAEEAAKLRLIVTPILLFQNCGLSQASNLAQPLRIVNLMSRCQSEETKNSLLHNLVLHAHMLVNKHGKSLRDLQHELTLRKGQVRGKKLAHCVSILGQVNKTVATVAEFLHRYPLDATFAPSLPAVKKRDIELDGHASGEALSPCSGISTRLAKDQDKRATEKAVLGICIPVYTSYQNAGISESKDYAVLPELLWELGNSAPGHVRDSKLLILKSMTDNFIVTNQEAILSIKGPVDIKTRSSGAVKTAADIMADKGQVVKAITATTRFRLEYPLGSIQSNTSVSGESQVVDEYSTSIVDQTSVSPIADAAMVKEVTVAGQGKNISKSTAKARLPKISAPAAMRPGRQRTITESKRVAQMKGELTYNDEITCSINILPLVFVAALTPVPTSNGLMSALYNGIYSERPLR</sequence>
<protein>
    <submittedName>
        <fullName evidence="1">Uncharacterized protein</fullName>
    </submittedName>
</protein>
<keyword evidence="2" id="KW-1185">Reference proteome</keyword>
<name>A0ACC2XKH6_9TREE</name>